<dbReference type="GO" id="GO:0046085">
    <property type="term" value="P:adenosine metabolic process"/>
    <property type="evidence" value="ECO:0007669"/>
    <property type="project" value="TreeGrafter"/>
</dbReference>
<dbReference type="GO" id="GO:0009117">
    <property type="term" value="P:nucleotide metabolic process"/>
    <property type="evidence" value="ECO:0007669"/>
    <property type="project" value="InterPro"/>
</dbReference>
<dbReference type="PANTHER" id="PTHR31367">
    <property type="entry name" value="CYTOSOLIC 5'-NUCLEOTIDASE 1 FAMILY MEMBER"/>
    <property type="match status" value="1"/>
</dbReference>
<dbReference type="EMBL" id="CAAE01014555">
    <property type="protein sequence ID" value="CAF98377.1"/>
    <property type="molecule type" value="Genomic_DNA"/>
</dbReference>
<feature type="non-terminal residue" evidence="1">
    <location>
        <position position="1"/>
    </location>
</feature>
<dbReference type="GO" id="GO:0005829">
    <property type="term" value="C:cytosol"/>
    <property type="evidence" value="ECO:0007669"/>
    <property type="project" value="TreeGrafter"/>
</dbReference>
<proteinExistence type="predicted"/>
<gene>
    <name evidence="1" type="ORF">GSTENG00016053001</name>
</gene>
<dbReference type="OrthoDB" id="9994138at2759"/>
<dbReference type="GO" id="GO:0000166">
    <property type="term" value="F:nucleotide binding"/>
    <property type="evidence" value="ECO:0007669"/>
    <property type="project" value="InterPro"/>
</dbReference>
<sequence>MVFTIQNTDVQQKDANRAVFVAVTSRLVFEPDDGDDVCKLGVAYPLLQALQRVNECLLQKSSTESLLFDVILMISDREQEQQRSRIISSTRHHGLQISRFCLCSEDKLVESLLQNQVHLFLTTDPNEVQQASHKGVVSVLLDQELAFCPSDQLRVLICGDAILQPNSGQQHLQSFLAHLGEMRQKFDYFNTPLAIVLVTSHGGRDSCGSALKMLRLRGLFVDEAYCLAGAPRGPILSVLRPHF</sequence>
<dbReference type="InterPro" id="IPR010394">
    <property type="entry name" value="5-nucleotidase"/>
</dbReference>
<dbReference type="PANTHER" id="PTHR31367:SF3">
    <property type="entry name" value="CYTOSOLIC 5'-NUCLEOTIDASE 1A"/>
    <property type="match status" value="1"/>
</dbReference>
<dbReference type="Pfam" id="PF06189">
    <property type="entry name" value="5-nucleotidase"/>
    <property type="match status" value="1"/>
</dbReference>
<evidence type="ECO:0000313" key="1">
    <source>
        <dbReference type="EMBL" id="CAF98377.1"/>
    </source>
</evidence>
<comment type="caution">
    <text evidence="1">The sequence shown here is derived from an EMBL/GenBank/DDBJ whole genome shotgun (WGS) entry which is preliminary data.</text>
</comment>
<dbReference type="AlphaFoldDB" id="Q4SLV5"/>
<protein>
    <submittedName>
        <fullName evidence="1">(spotted green pufferfish) hypothetical protein</fullName>
    </submittedName>
</protein>
<reference evidence="1" key="2">
    <citation type="submission" date="2004-02" db="EMBL/GenBank/DDBJ databases">
        <authorList>
            <consortium name="Genoscope"/>
            <consortium name="Whitehead Institute Centre for Genome Research"/>
        </authorList>
    </citation>
    <scope>NUCLEOTIDE SEQUENCE</scope>
</reference>
<organism evidence="1">
    <name type="scientific">Tetraodon nigroviridis</name>
    <name type="common">Spotted green pufferfish</name>
    <name type="synonym">Chelonodon nigroviridis</name>
    <dbReference type="NCBI Taxonomy" id="99883"/>
    <lineage>
        <taxon>Eukaryota</taxon>
        <taxon>Metazoa</taxon>
        <taxon>Chordata</taxon>
        <taxon>Craniata</taxon>
        <taxon>Vertebrata</taxon>
        <taxon>Euteleostomi</taxon>
        <taxon>Actinopterygii</taxon>
        <taxon>Neopterygii</taxon>
        <taxon>Teleostei</taxon>
        <taxon>Neoteleostei</taxon>
        <taxon>Acanthomorphata</taxon>
        <taxon>Eupercaria</taxon>
        <taxon>Tetraodontiformes</taxon>
        <taxon>Tetradontoidea</taxon>
        <taxon>Tetraodontidae</taxon>
        <taxon>Tetraodon</taxon>
    </lineage>
</organism>
<accession>Q4SLV5</accession>
<dbReference type="GO" id="GO:0008253">
    <property type="term" value="F:5'-nucleotidase activity"/>
    <property type="evidence" value="ECO:0007669"/>
    <property type="project" value="InterPro"/>
</dbReference>
<name>Q4SLV5_TETNG</name>
<dbReference type="KEGG" id="tng:GSTEN00016053G001"/>
<dbReference type="GO" id="GO:0000287">
    <property type="term" value="F:magnesium ion binding"/>
    <property type="evidence" value="ECO:0007669"/>
    <property type="project" value="InterPro"/>
</dbReference>
<reference evidence="1" key="1">
    <citation type="journal article" date="2004" name="Nature">
        <title>Genome duplication in the teleost fish Tetraodon nigroviridis reveals the early vertebrate proto-karyotype.</title>
        <authorList>
            <person name="Jaillon O."/>
            <person name="Aury J.-M."/>
            <person name="Brunet F."/>
            <person name="Petit J.-L."/>
            <person name="Stange-Thomann N."/>
            <person name="Mauceli E."/>
            <person name="Bouneau L."/>
            <person name="Fischer C."/>
            <person name="Ozouf-Costaz C."/>
            <person name="Bernot A."/>
            <person name="Nicaud S."/>
            <person name="Jaffe D."/>
            <person name="Fisher S."/>
            <person name="Lutfalla G."/>
            <person name="Dossat C."/>
            <person name="Segurens B."/>
            <person name="Dasilva C."/>
            <person name="Salanoubat M."/>
            <person name="Levy M."/>
            <person name="Boudet N."/>
            <person name="Castellano S."/>
            <person name="Anthouard V."/>
            <person name="Jubin C."/>
            <person name="Castelli V."/>
            <person name="Katinka M."/>
            <person name="Vacherie B."/>
            <person name="Biemont C."/>
            <person name="Skalli Z."/>
            <person name="Cattolico L."/>
            <person name="Poulain J."/>
            <person name="De Berardinis V."/>
            <person name="Cruaud C."/>
            <person name="Duprat S."/>
            <person name="Brottier P."/>
            <person name="Coutanceau J.-P."/>
            <person name="Gouzy J."/>
            <person name="Parra G."/>
            <person name="Lardier G."/>
            <person name="Chapple C."/>
            <person name="McKernan K.J."/>
            <person name="McEwan P."/>
            <person name="Bosak S."/>
            <person name="Kellis M."/>
            <person name="Volff J.-N."/>
            <person name="Guigo R."/>
            <person name="Zody M.C."/>
            <person name="Mesirov J."/>
            <person name="Lindblad-Toh K."/>
            <person name="Birren B."/>
            <person name="Nusbaum C."/>
            <person name="Kahn D."/>
            <person name="Robinson-Rechavi M."/>
            <person name="Laudet V."/>
            <person name="Schachter V."/>
            <person name="Quetier F."/>
            <person name="Saurin W."/>
            <person name="Scarpelli C."/>
            <person name="Wincker P."/>
            <person name="Lander E.S."/>
            <person name="Weissenbach J."/>
            <person name="Roest Crollius H."/>
        </authorList>
    </citation>
    <scope>NUCLEOTIDE SEQUENCE [LARGE SCALE GENOMIC DNA]</scope>
</reference>